<comment type="subcellular location">
    <subcellularLocation>
        <location evidence="7">Cytoplasm</location>
    </subcellularLocation>
</comment>
<keyword evidence="7" id="KW-0963">Cytoplasm</keyword>
<dbReference type="NCBIfam" id="NF000586">
    <property type="entry name" value="PRK00011.1"/>
    <property type="match status" value="1"/>
</dbReference>
<dbReference type="PANTHER" id="PTHR11680:SF35">
    <property type="entry name" value="SERINE HYDROXYMETHYLTRANSFERASE 1"/>
    <property type="match status" value="1"/>
</dbReference>
<name>A0ABQ5TLH5_9BACI</name>
<feature type="binding site" evidence="7">
    <location>
        <begin position="122"/>
        <end position="124"/>
    </location>
    <ligand>
        <name>(6S)-5,6,7,8-tetrahydrofolate</name>
        <dbReference type="ChEBI" id="CHEBI:57453"/>
    </ligand>
</feature>
<keyword evidence="6 7" id="KW-0663">Pyridoxal phosphate</keyword>
<comment type="catalytic activity">
    <reaction evidence="7">
        <text>(6R)-5,10-methylene-5,6,7,8-tetrahydrofolate + glycine + H2O = (6S)-5,6,7,8-tetrahydrofolate + L-serine</text>
        <dbReference type="Rhea" id="RHEA:15481"/>
        <dbReference type="ChEBI" id="CHEBI:15377"/>
        <dbReference type="ChEBI" id="CHEBI:15636"/>
        <dbReference type="ChEBI" id="CHEBI:33384"/>
        <dbReference type="ChEBI" id="CHEBI:57305"/>
        <dbReference type="ChEBI" id="CHEBI:57453"/>
        <dbReference type="EC" id="2.1.2.1"/>
    </reaction>
</comment>
<feature type="modified residue" description="N6-(pyridoxal phosphate)lysine" evidence="7">
    <location>
        <position position="227"/>
    </location>
</feature>
<evidence type="ECO:0000259" key="8">
    <source>
        <dbReference type="Pfam" id="PF00464"/>
    </source>
</evidence>
<dbReference type="InterPro" id="IPR001085">
    <property type="entry name" value="Ser_HO-MeTrfase"/>
</dbReference>
<accession>A0ABQ5TLH5</accession>
<reference evidence="9 10" key="1">
    <citation type="submission" date="2023-02" db="EMBL/GenBank/DDBJ databases">
        <title>Oceanobacillus kimchii IFOP_LL358 isolated form Alexandrium catenella lab strain.</title>
        <authorList>
            <person name="Gajardo G."/>
            <person name="Ueki S."/>
            <person name="Maruyama F."/>
        </authorList>
    </citation>
    <scope>NUCLEOTIDE SEQUENCE [LARGE SCALE GENOMIC DNA]</scope>
    <source>
        <strain evidence="9 10">IFOP_LL358</strain>
    </source>
</reference>
<dbReference type="Proteomes" id="UP001275436">
    <property type="component" value="Unassembled WGS sequence"/>
</dbReference>
<feature type="site" description="Plays an important role in substrate specificity" evidence="7">
    <location>
        <position position="226"/>
    </location>
</feature>
<evidence type="ECO:0000256" key="2">
    <source>
        <dbReference type="ARBA" id="ARBA00006376"/>
    </source>
</evidence>
<comment type="cofactor">
    <cofactor evidence="1 7">
        <name>pyridoxal 5'-phosphate</name>
        <dbReference type="ChEBI" id="CHEBI:597326"/>
    </cofactor>
</comment>
<evidence type="ECO:0000256" key="3">
    <source>
        <dbReference type="ARBA" id="ARBA00022563"/>
    </source>
</evidence>
<feature type="binding site" evidence="7">
    <location>
        <position position="241"/>
    </location>
    <ligand>
        <name>(6S)-5,6,7,8-tetrahydrofolate</name>
        <dbReference type="ChEBI" id="CHEBI:57453"/>
    </ligand>
</feature>
<comment type="similarity">
    <text evidence="2 7">Belongs to the SHMT family.</text>
</comment>
<feature type="binding site" evidence="7">
    <location>
        <begin position="350"/>
        <end position="352"/>
    </location>
    <ligand>
        <name>(6S)-5,6,7,8-tetrahydrofolate</name>
        <dbReference type="ChEBI" id="CHEBI:57453"/>
    </ligand>
</feature>
<comment type="pathway">
    <text evidence="7">One-carbon metabolism; tetrahydrofolate interconversion.</text>
</comment>
<keyword evidence="5 7" id="KW-0808">Transferase</keyword>
<dbReference type="PANTHER" id="PTHR11680">
    <property type="entry name" value="SERINE HYDROXYMETHYLTRANSFERASE"/>
    <property type="match status" value="1"/>
</dbReference>
<evidence type="ECO:0000256" key="7">
    <source>
        <dbReference type="HAMAP-Rule" id="MF_00051"/>
    </source>
</evidence>
<dbReference type="PIRSF" id="PIRSF000412">
    <property type="entry name" value="SHMT"/>
    <property type="match status" value="1"/>
</dbReference>
<dbReference type="Gene3D" id="3.90.1150.10">
    <property type="entry name" value="Aspartate Aminotransferase, domain 1"/>
    <property type="match status" value="1"/>
</dbReference>
<feature type="binding site" evidence="7">
    <location>
        <position position="118"/>
    </location>
    <ligand>
        <name>(6S)-5,6,7,8-tetrahydrofolate</name>
        <dbReference type="ChEBI" id="CHEBI:57453"/>
    </ligand>
</feature>
<gene>
    <name evidence="7 9" type="primary">glyA</name>
    <name evidence="9" type="ORF">MACH08_34550</name>
</gene>
<dbReference type="InterPro" id="IPR015422">
    <property type="entry name" value="PyrdxlP-dep_Trfase_small"/>
</dbReference>
<keyword evidence="3 7" id="KW-0554">One-carbon metabolism</keyword>
<dbReference type="SUPFAM" id="SSF53383">
    <property type="entry name" value="PLP-dependent transferases"/>
    <property type="match status" value="1"/>
</dbReference>
<dbReference type="InterPro" id="IPR015421">
    <property type="entry name" value="PyrdxlP-dep_Trfase_major"/>
</dbReference>
<dbReference type="Gene3D" id="3.40.640.10">
    <property type="entry name" value="Type I PLP-dependent aspartate aminotransferase-like (Major domain)"/>
    <property type="match status" value="1"/>
</dbReference>
<keyword evidence="10" id="KW-1185">Reference proteome</keyword>
<dbReference type="EC" id="2.1.2.1" evidence="7"/>
<organism evidence="9 10">
    <name type="scientific">Oceanobacillus kimchii</name>
    <dbReference type="NCBI Taxonomy" id="746691"/>
    <lineage>
        <taxon>Bacteria</taxon>
        <taxon>Bacillati</taxon>
        <taxon>Bacillota</taxon>
        <taxon>Bacilli</taxon>
        <taxon>Bacillales</taxon>
        <taxon>Bacillaceae</taxon>
        <taxon>Oceanobacillus</taxon>
    </lineage>
</organism>
<dbReference type="Pfam" id="PF00464">
    <property type="entry name" value="SHMT"/>
    <property type="match status" value="1"/>
</dbReference>
<evidence type="ECO:0000256" key="6">
    <source>
        <dbReference type="ARBA" id="ARBA00022898"/>
    </source>
</evidence>
<feature type="domain" description="Serine hydroxymethyltransferase-like" evidence="8">
    <location>
        <begin position="6"/>
        <end position="381"/>
    </location>
</feature>
<dbReference type="HAMAP" id="MF_00051">
    <property type="entry name" value="SHMT"/>
    <property type="match status" value="1"/>
</dbReference>
<dbReference type="InterPro" id="IPR019798">
    <property type="entry name" value="Ser_HO-MeTrfase_PLP_BS"/>
</dbReference>
<evidence type="ECO:0000313" key="10">
    <source>
        <dbReference type="Proteomes" id="UP001275436"/>
    </source>
</evidence>
<dbReference type="InterPro" id="IPR049943">
    <property type="entry name" value="Ser_HO-MeTrfase-like"/>
</dbReference>
<comment type="caution">
    <text evidence="9">The sequence shown here is derived from an EMBL/GenBank/DDBJ whole genome shotgun (WGS) entry which is preliminary data.</text>
</comment>
<comment type="function">
    <text evidence="7">Catalyzes the reversible interconversion of serine and glycine with tetrahydrofolate (THF) serving as the one-carbon carrier. This reaction serves as the major source of one-carbon groups required for the biosynthesis of purines, thymidylate, methionine, and other important biomolecules. Also exhibits THF-independent aldolase activity toward beta-hydroxyamino acids, producing glycine and aldehydes, via a retro-aldol mechanism.</text>
</comment>
<dbReference type="PROSITE" id="PS00096">
    <property type="entry name" value="SHMT"/>
    <property type="match status" value="1"/>
</dbReference>
<keyword evidence="4 7" id="KW-0028">Amino-acid biosynthesis</keyword>
<evidence type="ECO:0000256" key="5">
    <source>
        <dbReference type="ARBA" id="ARBA00022679"/>
    </source>
</evidence>
<evidence type="ECO:0000256" key="4">
    <source>
        <dbReference type="ARBA" id="ARBA00022605"/>
    </source>
</evidence>
<evidence type="ECO:0000256" key="1">
    <source>
        <dbReference type="ARBA" id="ARBA00001933"/>
    </source>
</evidence>
<comment type="subunit">
    <text evidence="7">Homodimer.</text>
</comment>
<proteinExistence type="inferred from homology"/>
<dbReference type="InterPro" id="IPR015424">
    <property type="entry name" value="PyrdxlP-dep_Trfase"/>
</dbReference>
<protein>
    <recommendedName>
        <fullName evidence="7">Serine hydroxymethyltransferase</fullName>
        <shortName evidence="7">SHMT</shortName>
        <shortName evidence="7">Serine methylase</shortName>
        <ecNumber evidence="7">2.1.2.1</ecNumber>
    </recommendedName>
</protein>
<dbReference type="EMBL" id="BSKO01000001">
    <property type="protein sequence ID" value="GLO67671.1"/>
    <property type="molecule type" value="Genomic_DNA"/>
</dbReference>
<dbReference type="InterPro" id="IPR039429">
    <property type="entry name" value="SHMT-like_dom"/>
</dbReference>
<comment type="pathway">
    <text evidence="7">Amino-acid biosynthesis; glycine biosynthesis; glycine from L-serine: step 1/1.</text>
</comment>
<sequence>MMEYVKQADAEVFEAMQAEKNRQQDKIELIASENFVTKAVMDAMGSILTNKYAEGYPGKRYYGGCEHVDVVENLARDRAKELFGADHANVQPHSGAQANMAVYSAVLEPGDTVLGMNLNHGGHLTHGSPVNFSGQLYNFVDYGVDKETEQLDYDAVLEKAKEVKPKLIVAGASAYSRSINFAKFREIADTVDAYLMVDMAHIAGLVATGEHENPVPHADFVTTTTHKTLRGPRGGMILCKEEFAKKVDKAIFPGIQGGPLMHVIAAKAVSFKEALSEDFKTYTKQIVANAKTLGQALNKEGIRIVSGGTDNHLLLLDVTPLQLTGKIAEKALDDIGITTNKNTIPFDQESPFVTSGIRIGTAAVTTRGFGEEEMKEIASIISLTLKNHENETKLKEAAQRVQTLTEKFPLYA</sequence>
<evidence type="ECO:0000313" key="9">
    <source>
        <dbReference type="EMBL" id="GLO67671.1"/>
    </source>
</evidence>
<dbReference type="CDD" id="cd00378">
    <property type="entry name" value="SHMT"/>
    <property type="match status" value="1"/>
</dbReference>